<dbReference type="RefSeq" id="WP_136010676.1">
    <property type="nucleotide sequence ID" value="NZ_SRYZ01000031.1"/>
</dbReference>
<protein>
    <submittedName>
        <fullName evidence="2">DUF2807 domain-containing protein</fullName>
    </submittedName>
</protein>
<name>A0A4S2ANH1_9BACE</name>
<gene>
    <name evidence="2" type="ORF">E5355_12945</name>
</gene>
<dbReference type="AlphaFoldDB" id="A0A4S2ANH1"/>
<organism evidence="2 3">
    <name type="scientific">Bacteroides muris</name>
    <name type="common">ex Afrizal et al. 2022</name>
    <dbReference type="NCBI Taxonomy" id="2516960"/>
    <lineage>
        <taxon>Bacteria</taxon>
        <taxon>Pseudomonadati</taxon>
        <taxon>Bacteroidota</taxon>
        <taxon>Bacteroidia</taxon>
        <taxon>Bacteroidales</taxon>
        <taxon>Bacteroidaceae</taxon>
        <taxon>Bacteroides</taxon>
    </lineage>
</organism>
<dbReference type="InterPro" id="IPR021255">
    <property type="entry name" value="DUF2807"/>
</dbReference>
<dbReference type="EMBL" id="SRYZ01000031">
    <property type="protein sequence ID" value="TGY02738.1"/>
    <property type="molecule type" value="Genomic_DNA"/>
</dbReference>
<reference evidence="2 3" key="1">
    <citation type="submission" date="2019-04" db="EMBL/GenBank/DDBJ databases">
        <title>Microbes associate with the intestines of laboratory mice.</title>
        <authorList>
            <person name="Navarre W."/>
            <person name="Wong E."/>
            <person name="Huang K."/>
            <person name="Tropini C."/>
            <person name="Ng K."/>
            <person name="Yu B."/>
        </authorList>
    </citation>
    <scope>NUCLEOTIDE SEQUENCE [LARGE SCALE GENOMIC DNA]</scope>
    <source>
        <strain evidence="2 3">NM69_E16B</strain>
    </source>
</reference>
<evidence type="ECO:0000313" key="2">
    <source>
        <dbReference type="EMBL" id="TGY02738.1"/>
    </source>
</evidence>
<feature type="domain" description="Putative auto-transporter adhesin head GIN" evidence="1">
    <location>
        <begin position="37"/>
        <end position="201"/>
    </location>
</feature>
<dbReference type="Gene3D" id="2.160.20.120">
    <property type="match status" value="1"/>
</dbReference>
<comment type="caution">
    <text evidence="2">The sequence shown here is derived from an EMBL/GenBank/DDBJ whole genome shotgun (WGS) entry which is preliminary data.</text>
</comment>
<accession>A0A4S2ANH1</accession>
<sequence length="215" mass="23074">MKTNIIGVIIALALAFAGVICAWGQDNKVSEVRKVEAFSSIRITSVGTVYFTQSDSYSLQIEGREKYVKNTESTVKDGHLTIGFKDKKMRNQDDGVTIRLSAPDLKMVEFVGVGEFNCEEPLKLDKLEFEVKGVGDVHVKDLTCRDLRVALRGVGSADIHVVCDYLSAKVGGVGEITLSGTAGHADISKGGIGGVNTDNLKIGRSRPKGDEGAAR</sequence>
<dbReference type="Proteomes" id="UP000310532">
    <property type="component" value="Unassembled WGS sequence"/>
</dbReference>
<keyword evidence="3" id="KW-1185">Reference proteome</keyword>
<proteinExistence type="predicted"/>
<dbReference type="Pfam" id="PF10988">
    <property type="entry name" value="DUF2807"/>
    <property type="match status" value="1"/>
</dbReference>
<evidence type="ECO:0000259" key="1">
    <source>
        <dbReference type="Pfam" id="PF10988"/>
    </source>
</evidence>
<evidence type="ECO:0000313" key="3">
    <source>
        <dbReference type="Proteomes" id="UP000310532"/>
    </source>
</evidence>